<dbReference type="EMBL" id="LGRX02028454">
    <property type="protein sequence ID" value="KAK3248054.1"/>
    <property type="molecule type" value="Genomic_DNA"/>
</dbReference>
<proteinExistence type="predicted"/>
<sequence>MEVLEVAVAGFAKGQVDLDWVVKLSMFGSLISLEWVGMEARWWLRRFVPWWNELKAGELAAWFSGGARFGTYVLASQMTGRTYVGKFWGGPEERLRAHFRALVDTDRKGGKRLYGTWRSRGMHTLFMLPLRTYTSKGDCDADEKLIIRRTQRAENSLNTIGVRRRDGRGRRKGRAELVRHVRRRGRNMRERARGAVCGQRKYGKVTVQGYNGGALDQALRRLCKGQQVAAGEWVVDHSPGCWSYTDWTAVKLQYGQSRLRLSNSERTLSGTLRQLLPVLKKENAKLRFSKIVKSDKDFWAREMLKKLVRRPRNWKVIPKLTLDRVVRLWRAAPNVVNAAHLARCRAALGGVARKVHDFAIKHVYLCRVSLPVEVPTALVLEVALRCVNAKYPVGATRSFVRERTRVVRVAQAKVLDLFTNLNRSTLCIDVDAECRCGELPEDLPRRGGHVCFRTTELTGNFEQLNCSLKTAVWEDRERNADGILQSVSEFVRQFRRHSAIGDNALQQLLPWKGSIQEEWVTAVLDVTDEKLFVALCGTRGLIVQVLWDRFVFLIQRVDAFATARGRKLPLISILREVLERLYAWSKLITQDYWITPYSKQDALRFCFSLCDELFASPLDVNCNSRMFCTPYPVDAVFGAVENAYRILWHVCALGNPIYTLAHIRKCLTHAVLSAKTSRLPVRIAFIVPYWRKWDEMEGVELVGLLTKGKFSFLAPQSALGFKDRSKAARFEVAILLIQNQAAAKTKPVTRQGLARVERAFADAVDDRGICYSSSWGVGFSWQLAREVRAWMKTDARERHTFARFRALMDGDVSAGLLLQKYGGALLGSLGRAQACGSRGMLTVSVVKGMVGKMNGLVRGVLDRNVAVGFGVCQKVYRQWLEDERDSGNYELVEEEQPSVVQCLYRKFLAAGLKGSSHFNLGGTFGNLYVLPKHKDVTLLEKRRPVVPCFASPDRMLQNRLGRALCFFISSLEGHFNVAATQEIVPKLQGFNAELGRDEVVMAAGFDVKEMYVRLRHTQVLRAVEYVVQQELSARGALLVSTRGRKGVKWYTPGTPRRTAVKITSAQVLAATQFVLEGTYLTVAGSLVRQVCGIGIGGGASPGLAQCVCVFGELEWVRSLRADARLLGVTLLGVRLMDDCLLIAKRRGDGEGQWTTVLSRIFAGYLRDCYPDGVTVEQTSESLEWVFCGMKVCVSSSYGVSARMIMKNVEAGVGSGDAFVFFPMVAYSSACSKTQKMACTLNALYI</sequence>
<gene>
    <name evidence="1" type="ORF">CYMTET_42466</name>
</gene>
<comment type="caution">
    <text evidence="1">The sequence shown here is derived from an EMBL/GenBank/DDBJ whole genome shotgun (WGS) entry which is preliminary data.</text>
</comment>
<reference evidence="1 2" key="1">
    <citation type="journal article" date="2015" name="Genome Biol. Evol.">
        <title>Comparative Genomics of a Bacterivorous Green Alga Reveals Evolutionary Causalities and Consequences of Phago-Mixotrophic Mode of Nutrition.</title>
        <authorList>
            <person name="Burns J.A."/>
            <person name="Paasch A."/>
            <person name="Narechania A."/>
            <person name="Kim E."/>
        </authorList>
    </citation>
    <scope>NUCLEOTIDE SEQUENCE [LARGE SCALE GENOMIC DNA]</scope>
    <source>
        <strain evidence="1 2">PLY_AMNH</strain>
    </source>
</reference>
<protein>
    <submittedName>
        <fullName evidence="1">Uncharacterized protein</fullName>
    </submittedName>
</protein>
<accession>A0AAE0C556</accession>
<dbReference type="AlphaFoldDB" id="A0AAE0C556"/>
<name>A0AAE0C556_9CHLO</name>
<evidence type="ECO:0000313" key="2">
    <source>
        <dbReference type="Proteomes" id="UP001190700"/>
    </source>
</evidence>
<keyword evidence="2" id="KW-1185">Reference proteome</keyword>
<organism evidence="1 2">
    <name type="scientific">Cymbomonas tetramitiformis</name>
    <dbReference type="NCBI Taxonomy" id="36881"/>
    <lineage>
        <taxon>Eukaryota</taxon>
        <taxon>Viridiplantae</taxon>
        <taxon>Chlorophyta</taxon>
        <taxon>Pyramimonadophyceae</taxon>
        <taxon>Pyramimonadales</taxon>
        <taxon>Pyramimonadaceae</taxon>
        <taxon>Cymbomonas</taxon>
    </lineage>
</organism>
<evidence type="ECO:0000313" key="1">
    <source>
        <dbReference type="EMBL" id="KAK3248054.1"/>
    </source>
</evidence>
<dbReference type="Proteomes" id="UP001190700">
    <property type="component" value="Unassembled WGS sequence"/>
</dbReference>